<dbReference type="STRING" id="1122244.GCA_000426885_00233"/>
<feature type="domain" description="Phospholipid/glycerol acyltransferase" evidence="1">
    <location>
        <begin position="108"/>
        <end position="250"/>
    </location>
</feature>
<dbReference type="SMART" id="SM00563">
    <property type="entry name" value="PlsC"/>
    <property type="match status" value="1"/>
</dbReference>
<dbReference type="CDD" id="cd07990">
    <property type="entry name" value="LPLAT_LCLAT1-like"/>
    <property type="match status" value="1"/>
</dbReference>
<proteinExistence type="predicted"/>
<dbReference type="NCBIfam" id="NF010621">
    <property type="entry name" value="PRK14014.1"/>
    <property type="match status" value="1"/>
</dbReference>
<evidence type="ECO:0000259" key="1">
    <source>
        <dbReference type="SMART" id="SM00563"/>
    </source>
</evidence>
<keyword evidence="2" id="KW-0808">Transferase</keyword>
<name>A0A378QXV8_9GAMM</name>
<keyword evidence="2" id="KW-0012">Acyltransferase</keyword>
<dbReference type="EC" id="2.3.-.-" evidence="2"/>
<dbReference type="EMBL" id="UGQB01000004">
    <property type="protein sequence ID" value="STZ07317.1"/>
    <property type="molecule type" value="Genomic_DNA"/>
</dbReference>
<evidence type="ECO:0000313" key="3">
    <source>
        <dbReference type="Proteomes" id="UP000254065"/>
    </source>
</evidence>
<dbReference type="AlphaFoldDB" id="A0A378QXV8"/>
<evidence type="ECO:0000313" key="2">
    <source>
        <dbReference type="EMBL" id="STZ07317.1"/>
    </source>
</evidence>
<dbReference type="InterPro" id="IPR002123">
    <property type="entry name" value="Plipid/glycerol_acylTrfase"/>
</dbReference>
<dbReference type="PANTHER" id="PTHR10983:SF16">
    <property type="entry name" value="LYSOCARDIOLIPIN ACYLTRANSFERASE 1"/>
    <property type="match status" value="1"/>
</dbReference>
<protein>
    <submittedName>
        <fullName evidence="2">Probable acyltransferase yihG</fullName>
        <ecNumber evidence="2">2.3.-.-</ecNumber>
    </submittedName>
</protein>
<sequence length="324" mass="36730">MGGFRMHKNNPNTTSFFQKIHDKHPKLAQKLRLGTGLGTMVANSVAISVPLYGAGLAKTLLGSKQGDKAVLSIANHWINTNNRLLDTLMPKRDWRISMPDDLKKDGRYLLVCNHQSWVDTSVVQYVSESRLPITRFFAKHELLYIPIVGQAFYFLDFPMMKRHSKAQIAKNPALATRDLEEARRACGLLADKPFVLLNYLEGTRFSKDKHARQNSPYQHLLKPKAGGFALAIASLGDKIDGILDMTVVYPDGVPDYGELWAGKMTRLGVDIRHLEMDERLFADLKDGKYDSDETVKAELFDFLDKAWTAKDERIGQMMREFEQV</sequence>
<dbReference type="Proteomes" id="UP000254065">
    <property type="component" value="Unassembled WGS sequence"/>
</dbReference>
<keyword evidence="3" id="KW-1185">Reference proteome</keyword>
<reference evidence="2 3" key="1">
    <citation type="submission" date="2018-06" db="EMBL/GenBank/DDBJ databases">
        <authorList>
            <consortium name="Pathogen Informatics"/>
            <person name="Doyle S."/>
        </authorList>
    </citation>
    <scope>NUCLEOTIDE SEQUENCE [LARGE SCALE GENOMIC DNA]</scope>
    <source>
        <strain evidence="2 3">NCTC12877</strain>
    </source>
</reference>
<organism evidence="2 3">
    <name type="scientific">Moraxella caprae</name>
    <dbReference type="NCBI Taxonomy" id="90240"/>
    <lineage>
        <taxon>Bacteria</taxon>
        <taxon>Pseudomonadati</taxon>
        <taxon>Pseudomonadota</taxon>
        <taxon>Gammaproteobacteria</taxon>
        <taxon>Moraxellales</taxon>
        <taxon>Moraxellaceae</taxon>
        <taxon>Moraxella</taxon>
    </lineage>
</organism>
<gene>
    <name evidence="2" type="primary">yihG</name>
    <name evidence="2" type="ORF">NCTC12877_00280</name>
</gene>
<dbReference type="PANTHER" id="PTHR10983">
    <property type="entry name" value="1-ACYLGLYCEROL-3-PHOSPHATE ACYLTRANSFERASE-RELATED"/>
    <property type="match status" value="1"/>
</dbReference>
<dbReference type="GO" id="GO:0016746">
    <property type="term" value="F:acyltransferase activity"/>
    <property type="evidence" value="ECO:0007669"/>
    <property type="project" value="UniProtKB-KW"/>
</dbReference>
<dbReference type="Pfam" id="PF01553">
    <property type="entry name" value="Acyltransferase"/>
    <property type="match status" value="1"/>
</dbReference>
<dbReference type="SUPFAM" id="SSF69593">
    <property type="entry name" value="Glycerol-3-phosphate (1)-acyltransferase"/>
    <property type="match status" value="1"/>
</dbReference>
<accession>A0A378QXV8</accession>